<gene>
    <name evidence="1" type="ORF">LZ536_02720</name>
</gene>
<comment type="caution">
    <text evidence="1">The sequence shown here is derived from an EMBL/GenBank/DDBJ whole genome shotgun (WGS) entry which is preliminary data.</text>
</comment>
<evidence type="ECO:0000313" key="2">
    <source>
        <dbReference type="Proteomes" id="UP001165363"/>
    </source>
</evidence>
<dbReference type="RefSeq" id="WP_249846765.1">
    <property type="nucleotide sequence ID" value="NZ_JAMGBD010000001.1"/>
</dbReference>
<dbReference type="Proteomes" id="UP001165363">
    <property type="component" value="Unassembled WGS sequence"/>
</dbReference>
<sequence>MTEYRPRLFTSDDAIVRIGEGLLARTLPREDWTHEAHLAASTYLVARRTDIDLDSELPGIIRRYNESVGGVNDDTQGYHETITRTFLHGVRLFLAEADPDEPLHELVNELLLSPMGRRDWPLRFYSGERLFSVEARRHFVKPDLSVLP</sequence>
<protein>
    <submittedName>
        <fullName evidence="1">Uncharacterized protein</fullName>
    </submittedName>
</protein>
<reference evidence="1" key="1">
    <citation type="submission" date="2022-05" db="EMBL/GenBank/DDBJ databases">
        <authorList>
            <person name="Jo J.-H."/>
            <person name="Im W.-T."/>
        </authorList>
    </citation>
    <scope>NUCLEOTIDE SEQUENCE</scope>
    <source>
        <strain evidence="1">SE158</strain>
    </source>
</reference>
<name>A0ABT0RJT8_9SPHN</name>
<accession>A0ABT0RJT8</accession>
<proteinExistence type="predicted"/>
<evidence type="ECO:0000313" key="1">
    <source>
        <dbReference type="EMBL" id="MCL6682815.1"/>
    </source>
</evidence>
<dbReference type="EMBL" id="JAMGBD010000001">
    <property type="protein sequence ID" value="MCL6682815.1"/>
    <property type="molecule type" value="Genomic_DNA"/>
</dbReference>
<keyword evidence="2" id="KW-1185">Reference proteome</keyword>
<organism evidence="1 2">
    <name type="scientific">Sphingomonas alba</name>
    <dbReference type="NCBI Taxonomy" id="2908208"/>
    <lineage>
        <taxon>Bacteria</taxon>
        <taxon>Pseudomonadati</taxon>
        <taxon>Pseudomonadota</taxon>
        <taxon>Alphaproteobacteria</taxon>
        <taxon>Sphingomonadales</taxon>
        <taxon>Sphingomonadaceae</taxon>
        <taxon>Sphingomonas</taxon>
    </lineage>
</organism>